<dbReference type="InterPro" id="IPR036915">
    <property type="entry name" value="Cyclin-like_sf"/>
</dbReference>
<proteinExistence type="predicted"/>
<name>A0A7N0UJI0_KALFE</name>
<dbReference type="SUPFAM" id="SSF47954">
    <property type="entry name" value="Cyclin-like"/>
    <property type="match status" value="1"/>
</dbReference>
<reference evidence="1" key="1">
    <citation type="submission" date="2021-01" db="UniProtKB">
        <authorList>
            <consortium name="EnsemblPlants"/>
        </authorList>
    </citation>
    <scope>IDENTIFICATION</scope>
</reference>
<evidence type="ECO:0000313" key="2">
    <source>
        <dbReference type="Proteomes" id="UP000594263"/>
    </source>
</evidence>
<dbReference type="EnsemblPlants" id="Kaladp0070s0182.1.v1.1">
    <property type="protein sequence ID" value="Kaladp0070s0182.1.v1.1"/>
    <property type="gene ID" value="Kaladp0070s0182.v1.1"/>
</dbReference>
<evidence type="ECO:0000313" key="1">
    <source>
        <dbReference type="EnsemblPlants" id="Kaladp0070s0182.1.v1.1"/>
    </source>
</evidence>
<protein>
    <submittedName>
        <fullName evidence="1">Uncharacterized protein</fullName>
    </submittedName>
</protein>
<dbReference type="AlphaFoldDB" id="A0A7N0UJI0"/>
<dbReference type="OMA" id="EFPVLAW"/>
<dbReference type="Gramene" id="Kaladp0070s0182.1.v1.1">
    <property type="protein sequence ID" value="Kaladp0070s0182.1.v1.1"/>
    <property type="gene ID" value="Kaladp0070s0182.v1.1"/>
</dbReference>
<dbReference type="Proteomes" id="UP000594263">
    <property type="component" value="Unplaced"/>
</dbReference>
<organism evidence="1 2">
    <name type="scientific">Kalanchoe fedtschenkoi</name>
    <name type="common">Lavender scallops</name>
    <name type="synonym">South American air plant</name>
    <dbReference type="NCBI Taxonomy" id="63787"/>
    <lineage>
        <taxon>Eukaryota</taxon>
        <taxon>Viridiplantae</taxon>
        <taxon>Streptophyta</taxon>
        <taxon>Embryophyta</taxon>
        <taxon>Tracheophyta</taxon>
        <taxon>Spermatophyta</taxon>
        <taxon>Magnoliopsida</taxon>
        <taxon>eudicotyledons</taxon>
        <taxon>Gunneridae</taxon>
        <taxon>Pentapetalae</taxon>
        <taxon>Saxifragales</taxon>
        <taxon>Crassulaceae</taxon>
        <taxon>Kalanchoe</taxon>
    </lineage>
</organism>
<sequence length="227" mass="25629">MSSSFAEVRARVVELLIVSAERLNVSPIVKYSALSLFADRLCRSLSDPARGSGADIDHWLLRPLTESSLQLFALISLWISCKMDNSRPLSVKRLKSLGDNMIKDQHFTTRDYIEAVSGFEIGVLNTLFAHLENLYLQFIGIAKMGEMVKFEACTSIMDLLYEKEIKPMRHSDPRILAASILAIPKQMCEFPLLPWVTFRGCFNEDDVLKLVGDILKLVLCPSNMKPF</sequence>
<keyword evidence="2" id="KW-1185">Reference proteome</keyword>
<accession>A0A7N0UJI0</accession>
<dbReference type="Gene3D" id="1.10.472.10">
    <property type="entry name" value="Cyclin-like"/>
    <property type="match status" value="1"/>
</dbReference>